<feature type="region of interest" description="Disordered" evidence="1">
    <location>
        <begin position="608"/>
        <end position="660"/>
    </location>
</feature>
<feature type="region of interest" description="Disordered" evidence="1">
    <location>
        <begin position="120"/>
        <end position="164"/>
    </location>
</feature>
<feature type="compositionally biased region" description="Low complexity" evidence="1">
    <location>
        <begin position="80"/>
        <end position="95"/>
    </location>
</feature>
<evidence type="ECO:0000256" key="1">
    <source>
        <dbReference type="SAM" id="MobiDB-lite"/>
    </source>
</evidence>
<feature type="region of interest" description="Disordered" evidence="1">
    <location>
        <begin position="78"/>
        <end position="98"/>
    </location>
</feature>
<feature type="region of interest" description="Disordered" evidence="1">
    <location>
        <begin position="759"/>
        <end position="794"/>
    </location>
</feature>
<dbReference type="Proteomes" id="UP001283361">
    <property type="component" value="Unassembled WGS sequence"/>
</dbReference>
<feature type="compositionally biased region" description="Polar residues" evidence="1">
    <location>
        <begin position="875"/>
        <end position="886"/>
    </location>
</feature>
<evidence type="ECO:0000313" key="2">
    <source>
        <dbReference type="EMBL" id="KAK3778753.1"/>
    </source>
</evidence>
<accession>A0AAE1DR95</accession>
<feature type="compositionally biased region" description="Polar residues" evidence="1">
    <location>
        <begin position="145"/>
        <end position="154"/>
    </location>
</feature>
<feature type="compositionally biased region" description="Basic and acidic residues" evidence="1">
    <location>
        <begin position="717"/>
        <end position="727"/>
    </location>
</feature>
<feature type="compositionally biased region" description="Basic and acidic residues" evidence="1">
    <location>
        <begin position="620"/>
        <end position="646"/>
    </location>
</feature>
<name>A0AAE1DR95_9GAST</name>
<keyword evidence="3" id="KW-1185">Reference proteome</keyword>
<dbReference type="EMBL" id="JAWDGP010002895">
    <property type="protein sequence ID" value="KAK3778753.1"/>
    <property type="molecule type" value="Genomic_DNA"/>
</dbReference>
<feature type="compositionally biased region" description="Polar residues" evidence="1">
    <location>
        <begin position="851"/>
        <end position="866"/>
    </location>
</feature>
<feature type="region of interest" description="Disordered" evidence="1">
    <location>
        <begin position="942"/>
        <end position="972"/>
    </location>
</feature>
<feature type="region of interest" description="Disordered" evidence="1">
    <location>
        <begin position="908"/>
        <end position="927"/>
    </location>
</feature>
<dbReference type="AlphaFoldDB" id="A0AAE1DR95"/>
<feature type="region of interest" description="Disordered" evidence="1">
    <location>
        <begin position="717"/>
        <end position="746"/>
    </location>
</feature>
<feature type="compositionally biased region" description="Low complexity" evidence="1">
    <location>
        <begin position="649"/>
        <end position="660"/>
    </location>
</feature>
<feature type="compositionally biased region" description="Polar residues" evidence="1">
    <location>
        <begin position="778"/>
        <end position="788"/>
    </location>
</feature>
<proteinExistence type="predicted"/>
<sequence>MRYMVLHALTLQMKDGWKQPAMVFQNRPHLAEVRVCNLSVQRHETSIIAFRQQQKQLLGRRHKTRINFNLRGNGLANRMQSQQQEQQQQQQQQQQPLPLVELSPFRKSVWRREKSLPDFYERRQGLNSQQHKQQQQKDGDGNNQTISNPLSRALSNGKDKQNQQHVELTPSEMVARLSAAVQAADGELSFHGDDQIAHNQHQNSGKSRCCTHPRAEFHHESTRLWRTQDLIPGFITRLERTKTSMLSFYRDNSSCADDVGFYLGEENGGGFVNYNSSSGGSSEFSSNGAGMKVKGGRMKQQVHRRPLLYLNPLDSYRPAHDGIRDTVHPWADYSHLQSQSKLATRNSFPLASSRAREFMLNGARHATYPLRPVRHHGVRGQEPLSTDYCNSPHKFNKQLGAAKNSLEVLSSLGPPTKLEKSLVAEYQMNLERFRRERLMVPSLDLRSVPSQYVSATVNLTRGELSLQEAREANRARRRKNLLTPLGGTSSSTSSQLLNTERGSLISEGGDGNSVAALPLKKQQFSFVDPAMHPLDSVLAEESESHVLTDDDLGSASAVNALVVKATTKSAPSKMVKINDGELRRGEEDILFASTSSCVGKIQHMDSRDEFSKDSVVSAESSKKLPAQKDNEHNVTLEDDVDVHSKQDATTPVSVGGSSTSRAKTNLEYLNKLRTKGAPRPLQPLPNTPLEKDTNSSLSLQEKSGIIKDTGIVDEKNNSTDFEEKKNVNLEQVNDTDTPVGKDTTKEQVDNMAAEKLDRYENQNHISPNPVVSGISPDLQITESSTNAPITKETASKNVRVNADIQSMTDENQIKQNDLVVDASRTEEGSSTRENGAASEDEGFASPKETESPSLGTENAQVTTGNDISDDDHQKGSAQATTRSVPLSLSGGDGEPSVTVQPFLSARGDTREEITSTTPFGTPFTRVDSATLAGTPLTNLDTSLEPFSENEGGHSTSADNGDSGVSTTFLTTEDSRAEILEGVVFS</sequence>
<feature type="region of interest" description="Disordered" evidence="1">
    <location>
        <begin position="806"/>
        <end position="898"/>
    </location>
</feature>
<reference evidence="2" key="1">
    <citation type="journal article" date="2023" name="G3 (Bethesda)">
        <title>A reference genome for the long-term kleptoplast-retaining sea slug Elysia crispata morphotype clarki.</title>
        <authorList>
            <person name="Eastman K.E."/>
            <person name="Pendleton A.L."/>
            <person name="Shaikh M.A."/>
            <person name="Suttiyut T."/>
            <person name="Ogas R."/>
            <person name="Tomko P."/>
            <person name="Gavelis G."/>
            <person name="Widhalm J.R."/>
            <person name="Wisecaver J.H."/>
        </authorList>
    </citation>
    <scope>NUCLEOTIDE SEQUENCE</scope>
    <source>
        <strain evidence="2">ECLA1</strain>
    </source>
</reference>
<protein>
    <submittedName>
        <fullName evidence="2">Uncharacterized protein</fullName>
    </submittedName>
</protein>
<feature type="compositionally biased region" description="Polar residues" evidence="1">
    <location>
        <begin position="806"/>
        <end position="815"/>
    </location>
</feature>
<gene>
    <name evidence="2" type="ORF">RRG08_013024</name>
</gene>
<evidence type="ECO:0000313" key="3">
    <source>
        <dbReference type="Proteomes" id="UP001283361"/>
    </source>
</evidence>
<feature type="compositionally biased region" description="Polar residues" evidence="1">
    <location>
        <begin position="952"/>
        <end position="971"/>
    </location>
</feature>
<comment type="caution">
    <text evidence="2">The sequence shown here is derived from an EMBL/GenBank/DDBJ whole genome shotgun (WGS) entry which is preliminary data.</text>
</comment>
<feature type="region of interest" description="Disordered" evidence="1">
    <location>
        <begin position="674"/>
        <end position="698"/>
    </location>
</feature>
<organism evidence="2 3">
    <name type="scientific">Elysia crispata</name>
    <name type="common">lettuce slug</name>
    <dbReference type="NCBI Taxonomy" id="231223"/>
    <lineage>
        <taxon>Eukaryota</taxon>
        <taxon>Metazoa</taxon>
        <taxon>Spiralia</taxon>
        <taxon>Lophotrochozoa</taxon>
        <taxon>Mollusca</taxon>
        <taxon>Gastropoda</taxon>
        <taxon>Heterobranchia</taxon>
        <taxon>Euthyneura</taxon>
        <taxon>Panpulmonata</taxon>
        <taxon>Sacoglossa</taxon>
        <taxon>Placobranchoidea</taxon>
        <taxon>Plakobranchidae</taxon>
        <taxon>Elysia</taxon>
    </lineage>
</organism>